<feature type="region of interest" description="Disordered" evidence="1">
    <location>
        <begin position="1"/>
        <end position="69"/>
    </location>
</feature>
<feature type="non-terminal residue" evidence="2">
    <location>
        <position position="69"/>
    </location>
</feature>
<evidence type="ECO:0000313" key="3">
    <source>
        <dbReference type="Proteomes" id="UP000242791"/>
    </source>
</evidence>
<dbReference type="AlphaFoldDB" id="A0A1J9P1M1"/>
<name>A0A1J9P1M1_9EURO</name>
<comment type="caution">
    <text evidence="2">The sequence shown here is derived from an EMBL/GenBank/DDBJ whole genome shotgun (WGS) entry which is preliminary data.</text>
</comment>
<organism evidence="2 3">
    <name type="scientific">Blastomyces percursus</name>
    <dbReference type="NCBI Taxonomy" id="1658174"/>
    <lineage>
        <taxon>Eukaryota</taxon>
        <taxon>Fungi</taxon>
        <taxon>Dikarya</taxon>
        <taxon>Ascomycota</taxon>
        <taxon>Pezizomycotina</taxon>
        <taxon>Eurotiomycetes</taxon>
        <taxon>Eurotiomycetidae</taxon>
        <taxon>Onygenales</taxon>
        <taxon>Ajellomycetaceae</taxon>
        <taxon>Blastomyces</taxon>
    </lineage>
</organism>
<dbReference type="Proteomes" id="UP000242791">
    <property type="component" value="Unassembled WGS sequence"/>
</dbReference>
<feature type="compositionally biased region" description="Basic and acidic residues" evidence="1">
    <location>
        <begin position="41"/>
        <end position="60"/>
    </location>
</feature>
<accession>A0A1J9P1M1</accession>
<reference evidence="2 3" key="1">
    <citation type="submission" date="2015-08" db="EMBL/GenBank/DDBJ databases">
        <title>Emmonsia species relationships and genome sequence.</title>
        <authorList>
            <person name="Cuomo C.A."/>
            <person name="Schwartz I.S."/>
            <person name="Kenyon C."/>
            <person name="De Hoog G.S."/>
            <person name="Govender N.P."/>
            <person name="Botha A."/>
            <person name="Moreno L."/>
            <person name="De Vries M."/>
            <person name="Munoz J.F."/>
            <person name="Stielow J.B."/>
        </authorList>
    </citation>
    <scope>NUCLEOTIDE SEQUENCE [LARGE SCALE GENOMIC DNA]</scope>
    <source>
        <strain evidence="2 3">EI222</strain>
    </source>
</reference>
<evidence type="ECO:0000313" key="2">
    <source>
        <dbReference type="EMBL" id="OJD09738.1"/>
    </source>
</evidence>
<dbReference type="EMBL" id="LGTZ01003390">
    <property type="protein sequence ID" value="OJD09738.1"/>
    <property type="molecule type" value="Genomic_DNA"/>
</dbReference>
<dbReference type="OrthoDB" id="5330253at2759"/>
<sequence>MATVQQSPRRGRVLSFTGSSSNKSEKSENSHKSSGSHHKMKLSETHEEKEANRPRTHADPTRAIQELQP</sequence>
<gene>
    <name evidence="2" type="ORF">ACJ73_10117</name>
</gene>
<proteinExistence type="predicted"/>
<protein>
    <submittedName>
        <fullName evidence="2">Uncharacterized protein</fullName>
    </submittedName>
</protein>
<evidence type="ECO:0000256" key="1">
    <source>
        <dbReference type="SAM" id="MobiDB-lite"/>
    </source>
</evidence>
<dbReference type="VEuPathDB" id="FungiDB:ACJ73_10117"/>
<keyword evidence="3" id="KW-1185">Reference proteome</keyword>